<sequence>MATSHFHDIPKNVPGEIHPLMGAFISYHLRVDNTKHGRDHVKKTEPMIWKLLCFFKPEYEGDSCLKRYVNKDKRRQELKKLVTNDDGTFMTAEQQMKLFLT</sequence>
<keyword evidence="1" id="KW-1185">Reference proteome</keyword>
<reference evidence="2" key="1">
    <citation type="submission" date="2022-11" db="UniProtKB">
        <authorList>
            <consortium name="WormBaseParasite"/>
        </authorList>
    </citation>
    <scope>IDENTIFICATION</scope>
</reference>
<proteinExistence type="predicted"/>
<dbReference type="AlphaFoldDB" id="A0A914Y3I2"/>
<organism evidence="1 2">
    <name type="scientific">Panagrolaimus superbus</name>
    <dbReference type="NCBI Taxonomy" id="310955"/>
    <lineage>
        <taxon>Eukaryota</taxon>
        <taxon>Metazoa</taxon>
        <taxon>Ecdysozoa</taxon>
        <taxon>Nematoda</taxon>
        <taxon>Chromadorea</taxon>
        <taxon>Rhabditida</taxon>
        <taxon>Tylenchina</taxon>
        <taxon>Panagrolaimomorpha</taxon>
        <taxon>Panagrolaimoidea</taxon>
        <taxon>Panagrolaimidae</taxon>
        <taxon>Panagrolaimus</taxon>
    </lineage>
</organism>
<dbReference type="WBParaSite" id="PSU_v2.g13792.t1">
    <property type="protein sequence ID" value="PSU_v2.g13792.t1"/>
    <property type="gene ID" value="PSU_v2.g13792"/>
</dbReference>
<accession>A0A914Y3I2</accession>
<protein>
    <submittedName>
        <fullName evidence="2">Uncharacterized protein</fullName>
    </submittedName>
</protein>
<evidence type="ECO:0000313" key="2">
    <source>
        <dbReference type="WBParaSite" id="PSU_v2.g13792.t1"/>
    </source>
</evidence>
<evidence type="ECO:0000313" key="1">
    <source>
        <dbReference type="Proteomes" id="UP000887577"/>
    </source>
</evidence>
<name>A0A914Y3I2_9BILA</name>
<dbReference type="Proteomes" id="UP000887577">
    <property type="component" value="Unplaced"/>
</dbReference>